<dbReference type="HAMAP" id="MF_00097">
    <property type="entry name" value="TMP_synthase"/>
    <property type="match status" value="1"/>
</dbReference>
<feature type="binding site" evidence="9">
    <location>
        <position position="110"/>
    </location>
    <ligand>
        <name>4-amino-2-methyl-5-(diphosphooxymethyl)pyrimidine</name>
        <dbReference type="ChEBI" id="CHEBI:57841"/>
    </ligand>
</feature>
<dbReference type="Gene3D" id="3.20.20.70">
    <property type="entry name" value="Aldolase class I"/>
    <property type="match status" value="1"/>
</dbReference>
<keyword evidence="2 9" id="KW-0808">Transferase</keyword>
<evidence type="ECO:0000256" key="9">
    <source>
        <dbReference type="HAMAP-Rule" id="MF_00097"/>
    </source>
</evidence>
<keyword evidence="3 9" id="KW-0479">Metal-binding</keyword>
<comment type="function">
    <text evidence="9">Condenses 4-methyl-5-(beta-hydroxyethyl)thiazole monophosphate (THZ-P) and 2-methyl-4-amino-5-hydroxymethyl pyrimidine pyrophosphate (HMP-PP) to form thiamine monophosphate (TMP).</text>
</comment>
<evidence type="ECO:0000313" key="14">
    <source>
        <dbReference type="Proteomes" id="UP000182762"/>
    </source>
</evidence>
<dbReference type="EMBL" id="FOXX01000010">
    <property type="protein sequence ID" value="SFQ81246.1"/>
    <property type="molecule type" value="Genomic_DNA"/>
</dbReference>
<evidence type="ECO:0000256" key="4">
    <source>
        <dbReference type="ARBA" id="ARBA00022842"/>
    </source>
</evidence>
<feature type="domain" description="Thiamine phosphate synthase/TenI" evidence="12">
    <location>
        <begin position="11"/>
        <end position="189"/>
    </location>
</feature>
<evidence type="ECO:0000256" key="10">
    <source>
        <dbReference type="RuleBase" id="RU003826"/>
    </source>
</evidence>
<dbReference type="InterPro" id="IPR013785">
    <property type="entry name" value="Aldolase_TIM"/>
</dbReference>
<comment type="catalytic activity">
    <reaction evidence="7 9 10">
        <text>2-(2-carboxy-4-methylthiazol-5-yl)ethyl phosphate + 4-amino-2-methyl-5-(diphosphooxymethyl)pyrimidine + 2 H(+) = thiamine phosphate + CO2 + diphosphate</text>
        <dbReference type="Rhea" id="RHEA:47848"/>
        <dbReference type="ChEBI" id="CHEBI:15378"/>
        <dbReference type="ChEBI" id="CHEBI:16526"/>
        <dbReference type="ChEBI" id="CHEBI:33019"/>
        <dbReference type="ChEBI" id="CHEBI:37575"/>
        <dbReference type="ChEBI" id="CHEBI:57841"/>
        <dbReference type="ChEBI" id="CHEBI:62890"/>
        <dbReference type="EC" id="2.5.1.3"/>
    </reaction>
</comment>
<evidence type="ECO:0000256" key="7">
    <source>
        <dbReference type="ARBA" id="ARBA00047851"/>
    </source>
</evidence>
<evidence type="ECO:0000256" key="3">
    <source>
        <dbReference type="ARBA" id="ARBA00022723"/>
    </source>
</evidence>
<feature type="binding site" evidence="9">
    <location>
        <position position="72"/>
    </location>
    <ligand>
        <name>4-amino-2-methyl-5-(diphosphooxymethyl)pyrimidine</name>
        <dbReference type="ChEBI" id="CHEBI:57841"/>
    </ligand>
</feature>
<evidence type="ECO:0000256" key="1">
    <source>
        <dbReference type="ARBA" id="ARBA00005165"/>
    </source>
</evidence>
<dbReference type="RefSeq" id="WP_061805957.1">
    <property type="nucleotide sequence ID" value="NZ_FOXX01000010.1"/>
</dbReference>
<comment type="catalytic activity">
    <reaction evidence="6 9 10">
        <text>4-methyl-5-(2-phosphooxyethyl)-thiazole + 4-amino-2-methyl-5-(diphosphooxymethyl)pyrimidine + H(+) = thiamine phosphate + diphosphate</text>
        <dbReference type="Rhea" id="RHEA:22328"/>
        <dbReference type="ChEBI" id="CHEBI:15378"/>
        <dbReference type="ChEBI" id="CHEBI:33019"/>
        <dbReference type="ChEBI" id="CHEBI:37575"/>
        <dbReference type="ChEBI" id="CHEBI:57841"/>
        <dbReference type="ChEBI" id="CHEBI:58296"/>
        <dbReference type="EC" id="2.5.1.3"/>
    </reaction>
</comment>
<feature type="binding site" evidence="9">
    <location>
        <begin position="186"/>
        <end position="187"/>
    </location>
    <ligand>
        <name>2-[(2R,5Z)-2-carboxy-4-methylthiazol-5(2H)-ylidene]ethyl phosphate</name>
        <dbReference type="ChEBI" id="CHEBI:62899"/>
    </ligand>
</feature>
<comment type="caution">
    <text evidence="13">The sequence shown here is derived from an EMBL/GenBank/DDBJ whole genome shotgun (WGS) entry which is preliminary data.</text>
</comment>
<comment type="similarity">
    <text evidence="9 10">Belongs to the thiamine-phosphate synthase family.</text>
</comment>
<dbReference type="SUPFAM" id="SSF51391">
    <property type="entry name" value="Thiamin phosphate synthase"/>
    <property type="match status" value="1"/>
</dbReference>
<dbReference type="InterPro" id="IPR034291">
    <property type="entry name" value="TMP_synthase"/>
</dbReference>
<dbReference type="Pfam" id="PF02581">
    <property type="entry name" value="TMP-TENI"/>
    <property type="match status" value="1"/>
</dbReference>
<dbReference type="Proteomes" id="UP000182762">
    <property type="component" value="Unassembled WGS sequence"/>
</dbReference>
<keyword evidence="14" id="KW-1185">Reference proteome</keyword>
<dbReference type="InterPro" id="IPR022998">
    <property type="entry name" value="ThiamineP_synth_TenI"/>
</dbReference>
<dbReference type="PANTHER" id="PTHR20857">
    <property type="entry name" value="THIAMINE-PHOSPHATE PYROPHOSPHORYLASE"/>
    <property type="match status" value="1"/>
</dbReference>
<sequence length="209" mass="22568">MKQDNLSYKMYLVTDLFGGTEEELLGKVEKALEGGVTLVQLREKEADGKEFYERSLRLKKLLDRFHVPLIINDRVDVALAVGASGVHVGQDDLPLKVVRSLVGDMIVGVSVRTVQEAQKAVEDGADYIGVGSVFPTSTKLDAKGITKEELIEITESVRIPAVAIGGITAENIEKLNGTGIRGAAVVSAILKSQDPKKAAEELNEKLVLQ</sequence>
<dbReference type="PANTHER" id="PTHR20857:SF23">
    <property type="entry name" value="THIAMINE BIOSYNTHETIC BIFUNCTIONAL ENZYME"/>
    <property type="match status" value="1"/>
</dbReference>
<feature type="binding site" evidence="9">
    <location>
        <begin position="136"/>
        <end position="138"/>
    </location>
    <ligand>
        <name>2-[(2R,5Z)-2-carboxy-4-methylthiazol-5(2H)-ylidene]ethyl phosphate</name>
        <dbReference type="ChEBI" id="CHEBI:62899"/>
    </ligand>
</feature>
<dbReference type="InterPro" id="IPR036206">
    <property type="entry name" value="ThiamineP_synth_sf"/>
</dbReference>
<proteinExistence type="inferred from homology"/>
<feature type="binding site" evidence="9">
    <location>
        <position position="139"/>
    </location>
    <ligand>
        <name>4-amino-2-methyl-5-(diphosphooxymethyl)pyrimidine</name>
        <dbReference type="ChEBI" id="CHEBI:57841"/>
    </ligand>
</feature>
<dbReference type="NCBIfam" id="TIGR00693">
    <property type="entry name" value="thiE"/>
    <property type="match status" value="1"/>
</dbReference>
<gene>
    <name evidence="9" type="primary">thiE</name>
    <name evidence="13" type="ORF">SAMN02745910_03739</name>
</gene>
<reference evidence="13 14" key="1">
    <citation type="submission" date="2016-10" db="EMBL/GenBank/DDBJ databases">
        <authorList>
            <person name="Varghese N."/>
            <person name="Submissions S."/>
        </authorList>
    </citation>
    <scope>NUCLEOTIDE SEQUENCE [LARGE SCALE GENOMIC DNA]</scope>
    <source>
        <strain evidence="13 14">DSM 13796</strain>
    </source>
</reference>
<keyword evidence="4 9" id="KW-0460">Magnesium</keyword>
<evidence type="ECO:0000259" key="12">
    <source>
        <dbReference type="Pfam" id="PF02581"/>
    </source>
</evidence>
<evidence type="ECO:0000256" key="6">
    <source>
        <dbReference type="ARBA" id="ARBA00047334"/>
    </source>
</evidence>
<protein>
    <recommendedName>
        <fullName evidence="9">Thiamine-phosphate synthase</fullName>
        <shortName evidence="9">TP synthase</shortName>
        <shortName evidence="9">TPS</shortName>
        <ecNumber evidence="9">2.5.1.3</ecNumber>
    </recommendedName>
    <alternativeName>
        <fullName evidence="9">Thiamine-phosphate pyrophosphorylase</fullName>
        <shortName evidence="9">TMP pyrophosphorylase</shortName>
        <shortName evidence="9">TMP-PPase</shortName>
    </alternativeName>
</protein>
<feature type="binding site" evidence="9">
    <location>
        <position position="166"/>
    </location>
    <ligand>
        <name>2-[(2R,5Z)-2-carboxy-4-methylthiazol-5(2H)-ylidene]ethyl phosphate</name>
        <dbReference type="ChEBI" id="CHEBI:62899"/>
    </ligand>
</feature>
<feature type="binding site" evidence="9">
    <location>
        <position position="92"/>
    </location>
    <ligand>
        <name>Mg(2+)</name>
        <dbReference type="ChEBI" id="CHEBI:18420"/>
    </ligand>
</feature>
<comment type="catalytic activity">
    <reaction evidence="8 9 10">
        <text>2-[(2R,5Z)-2-carboxy-4-methylthiazol-5(2H)-ylidene]ethyl phosphate + 4-amino-2-methyl-5-(diphosphooxymethyl)pyrimidine + 2 H(+) = thiamine phosphate + CO2 + diphosphate</text>
        <dbReference type="Rhea" id="RHEA:47844"/>
        <dbReference type="ChEBI" id="CHEBI:15378"/>
        <dbReference type="ChEBI" id="CHEBI:16526"/>
        <dbReference type="ChEBI" id="CHEBI:33019"/>
        <dbReference type="ChEBI" id="CHEBI:37575"/>
        <dbReference type="ChEBI" id="CHEBI:57841"/>
        <dbReference type="ChEBI" id="CHEBI:62899"/>
        <dbReference type="EC" id="2.5.1.3"/>
    </reaction>
</comment>
<comment type="cofactor">
    <cofactor evidence="9">
        <name>Mg(2+)</name>
        <dbReference type="ChEBI" id="CHEBI:18420"/>
    </cofactor>
    <text evidence="9">Binds 1 Mg(2+) ion per subunit.</text>
</comment>
<accession>A0A1I6BJX5</accession>
<evidence type="ECO:0000256" key="8">
    <source>
        <dbReference type="ARBA" id="ARBA00047883"/>
    </source>
</evidence>
<feature type="binding site" evidence="9">
    <location>
        <begin position="40"/>
        <end position="44"/>
    </location>
    <ligand>
        <name>4-amino-2-methyl-5-(diphosphooxymethyl)pyrimidine</name>
        <dbReference type="ChEBI" id="CHEBI:57841"/>
    </ligand>
</feature>
<keyword evidence="5 9" id="KW-0784">Thiamine biosynthesis</keyword>
<dbReference type="EC" id="2.5.1.3" evidence="9"/>
<comment type="pathway">
    <text evidence="1 9 11">Cofactor biosynthesis; thiamine diphosphate biosynthesis; thiamine phosphate from 4-amino-2-methyl-5-diphosphomethylpyrimidine and 4-methyl-5-(2-phosphoethyl)-thiazole: step 1/1.</text>
</comment>
<dbReference type="GeneID" id="93712322"/>
<feature type="binding site" evidence="9">
    <location>
        <position position="73"/>
    </location>
    <ligand>
        <name>Mg(2+)</name>
        <dbReference type="ChEBI" id="CHEBI:18420"/>
    </ligand>
</feature>
<evidence type="ECO:0000256" key="2">
    <source>
        <dbReference type="ARBA" id="ARBA00022679"/>
    </source>
</evidence>
<evidence type="ECO:0000256" key="5">
    <source>
        <dbReference type="ARBA" id="ARBA00022977"/>
    </source>
</evidence>
<evidence type="ECO:0000313" key="13">
    <source>
        <dbReference type="EMBL" id="SFQ81246.1"/>
    </source>
</evidence>
<organism evidence="13 14">
    <name type="scientific">Priestia endophytica DSM 13796</name>
    <dbReference type="NCBI Taxonomy" id="1121089"/>
    <lineage>
        <taxon>Bacteria</taxon>
        <taxon>Bacillati</taxon>
        <taxon>Bacillota</taxon>
        <taxon>Bacilli</taxon>
        <taxon>Bacillales</taxon>
        <taxon>Bacillaceae</taxon>
        <taxon>Priestia</taxon>
    </lineage>
</organism>
<name>A0A1I6BJX5_9BACI</name>
<evidence type="ECO:0000256" key="11">
    <source>
        <dbReference type="RuleBase" id="RU004253"/>
    </source>
</evidence>
<dbReference type="CDD" id="cd00564">
    <property type="entry name" value="TMP_TenI"/>
    <property type="match status" value="1"/>
</dbReference>